<feature type="region of interest" description="Disordered" evidence="1">
    <location>
        <begin position="40"/>
        <end position="74"/>
    </location>
</feature>
<organism evidence="2 3">
    <name type="scientific">Hymenobacter polaris</name>
    <dbReference type="NCBI Taxonomy" id="2682546"/>
    <lineage>
        <taxon>Bacteria</taxon>
        <taxon>Pseudomonadati</taxon>
        <taxon>Bacteroidota</taxon>
        <taxon>Cytophagia</taxon>
        <taxon>Cytophagales</taxon>
        <taxon>Hymenobacteraceae</taxon>
        <taxon>Hymenobacter</taxon>
    </lineage>
</organism>
<dbReference type="RefSeq" id="WP_169533102.1">
    <property type="nucleotide sequence ID" value="NZ_JABBGH010000003.1"/>
</dbReference>
<protein>
    <submittedName>
        <fullName evidence="2">DUF4834 family protein</fullName>
    </submittedName>
</protein>
<dbReference type="Proteomes" id="UP000559626">
    <property type="component" value="Unassembled WGS sequence"/>
</dbReference>
<accession>A0A7Y0AHE6</accession>
<evidence type="ECO:0000313" key="2">
    <source>
        <dbReference type="EMBL" id="NML67436.1"/>
    </source>
</evidence>
<dbReference type="AlphaFoldDB" id="A0A7Y0AHE6"/>
<gene>
    <name evidence="2" type="ORF">HHL22_19715</name>
</gene>
<sequence length="103" mass="11344">MLMGFTLSLLLFFLLVRYVLPRVLRAVLGSFVRQQVHKAQQGGGFPPGFDPRGGFSGFQPPRPAGPPPTAPGQVRVEYVPPQAKEARQGEFKGGEYVDFEEVK</sequence>
<evidence type="ECO:0000256" key="1">
    <source>
        <dbReference type="SAM" id="MobiDB-lite"/>
    </source>
</evidence>
<proteinExistence type="predicted"/>
<feature type="region of interest" description="Disordered" evidence="1">
    <location>
        <begin position="84"/>
        <end position="103"/>
    </location>
</feature>
<comment type="caution">
    <text evidence="2">The sequence shown here is derived from an EMBL/GenBank/DDBJ whole genome shotgun (WGS) entry which is preliminary data.</text>
</comment>
<name>A0A7Y0AHE6_9BACT</name>
<dbReference type="EMBL" id="JABBGH010000003">
    <property type="protein sequence ID" value="NML67436.1"/>
    <property type="molecule type" value="Genomic_DNA"/>
</dbReference>
<feature type="compositionally biased region" description="Pro residues" evidence="1">
    <location>
        <begin position="60"/>
        <end position="70"/>
    </location>
</feature>
<evidence type="ECO:0000313" key="3">
    <source>
        <dbReference type="Proteomes" id="UP000559626"/>
    </source>
</evidence>
<reference evidence="2 3" key="1">
    <citation type="submission" date="2020-04" db="EMBL/GenBank/DDBJ databases">
        <title>Hymenobacter polaris sp. nov., isolated from Arctic soil.</title>
        <authorList>
            <person name="Dahal R.H."/>
        </authorList>
    </citation>
    <scope>NUCLEOTIDE SEQUENCE [LARGE SCALE GENOMIC DNA]</scope>
    <source>
        <strain evidence="2 3">RP-2-7</strain>
    </source>
</reference>
<keyword evidence="3" id="KW-1185">Reference proteome</keyword>